<evidence type="ECO:0000313" key="9">
    <source>
        <dbReference type="Proteomes" id="UP000256964"/>
    </source>
</evidence>
<evidence type="ECO:0000313" key="8">
    <source>
        <dbReference type="EMBL" id="RDX46630.1"/>
    </source>
</evidence>
<name>A0A371D253_9APHY</name>
<gene>
    <name evidence="8" type="ORF">OH76DRAFT_824707</name>
</gene>
<accession>A0A371D253</accession>
<dbReference type="Proteomes" id="UP000256964">
    <property type="component" value="Unassembled WGS sequence"/>
</dbReference>
<dbReference type="Gene3D" id="1.20.1740.10">
    <property type="entry name" value="Amino acid/polyamine transporter I"/>
    <property type="match status" value="1"/>
</dbReference>
<feature type="transmembrane region" description="Helical" evidence="6">
    <location>
        <begin position="428"/>
        <end position="449"/>
    </location>
</feature>
<evidence type="ECO:0000259" key="7">
    <source>
        <dbReference type="Pfam" id="PF01490"/>
    </source>
</evidence>
<dbReference type="GO" id="GO:0016020">
    <property type="term" value="C:membrane"/>
    <property type="evidence" value="ECO:0007669"/>
    <property type="project" value="UniProtKB-SubCell"/>
</dbReference>
<keyword evidence="5 6" id="KW-0472">Membrane</keyword>
<keyword evidence="4 6" id="KW-1133">Transmembrane helix</keyword>
<feature type="transmembrane region" description="Helical" evidence="6">
    <location>
        <begin position="355"/>
        <end position="375"/>
    </location>
</feature>
<comment type="similarity">
    <text evidence="2">Belongs to the amino acid/polyamine transporter 2 family.</text>
</comment>
<dbReference type="AlphaFoldDB" id="A0A371D253"/>
<evidence type="ECO:0000256" key="6">
    <source>
        <dbReference type="SAM" id="Phobius"/>
    </source>
</evidence>
<dbReference type="GO" id="GO:0015179">
    <property type="term" value="F:L-amino acid transmembrane transporter activity"/>
    <property type="evidence" value="ECO:0007669"/>
    <property type="project" value="TreeGrafter"/>
</dbReference>
<keyword evidence="9" id="KW-1185">Reference proteome</keyword>
<organism evidence="8 9">
    <name type="scientific">Lentinus brumalis</name>
    <dbReference type="NCBI Taxonomy" id="2498619"/>
    <lineage>
        <taxon>Eukaryota</taxon>
        <taxon>Fungi</taxon>
        <taxon>Dikarya</taxon>
        <taxon>Basidiomycota</taxon>
        <taxon>Agaricomycotina</taxon>
        <taxon>Agaricomycetes</taxon>
        <taxon>Polyporales</taxon>
        <taxon>Polyporaceae</taxon>
        <taxon>Lentinus</taxon>
    </lineage>
</organism>
<feature type="transmembrane region" description="Helical" evidence="6">
    <location>
        <begin position="240"/>
        <end position="261"/>
    </location>
</feature>
<reference evidence="8 9" key="1">
    <citation type="journal article" date="2018" name="Biotechnol. Biofuels">
        <title>Integrative visual omics of the white-rot fungus Polyporus brumalis exposes the biotechnological potential of its oxidative enzymes for delignifying raw plant biomass.</title>
        <authorList>
            <person name="Miyauchi S."/>
            <person name="Rancon A."/>
            <person name="Drula E."/>
            <person name="Hage H."/>
            <person name="Chaduli D."/>
            <person name="Favel A."/>
            <person name="Grisel S."/>
            <person name="Henrissat B."/>
            <person name="Herpoel-Gimbert I."/>
            <person name="Ruiz-Duenas F.J."/>
            <person name="Chevret D."/>
            <person name="Hainaut M."/>
            <person name="Lin J."/>
            <person name="Wang M."/>
            <person name="Pangilinan J."/>
            <person name="Lipzen A."/>
            <person name="Lesage-Meessen L."/>
            <person name="Navarro D."/>
            <person name="Riley R."/>
            <person name="Grigoriev I.V."/>
            <person name="Zhou S."/>
            <person name="Raouche S."/>
            <person name="Rosso M.N."/>
        </authorList>
    </citation>
    <scope>NUCLEOTIDE SEQUENCE [LARGE SCALE GENOMIC DNA]</scope>
    <source>
        <strain evidence="8 9">BRFM 1820</strain>
    </source>
</reference>
<feature type="transmembrane region" description="Helical" evidence="6">
    <location>
        <begin position="197"/>
        <end position="220"/>
    </location>
</feature>
<dbReference type="PANTHER" id="PTHR22950:SF479">
    <property type="entry name" value="AMINO ACID TRANSPORTER (EUROFUNG)-RELATED"/>
    <property type="match status" value="1"/>
</dbReference>
<evidence type="ECO:0000256" key="4">
    <source>
        <dbReference type="ARBA" id="ARBA00022989"/>
    </source>
</evidence>
<evidence type="ECO:0000256" key="3">
    <source>
        <dbReference type="ARBA" id="ARBA00022692"/>
    </source>
</evidence>
<comment type="subcellular location">
    <subcellularLocation>
        <location evidence="1">Membrane</location>
        <topology evidence="1">Multi-pass membrane protein</topology>
    </subcellularLocation>
</comment>
<evidence type="ECO:0000256" key="5">
    <source>
        <dbReference type="ARBA" id="ARBA00023136"/>
    </source>
</evidence>
<feature type="transmembrane region" description="Helical" evidence="6">
    <location>
        <begin position="311"/>
        <end position="334"/>
    </location>
</feature>
<dbReference type="STRING" id="139420.A0A371D253"/>
<dbReference type="InterPro" id="IPR013057">
    <property type="entry name" value="AA_transpt_TM"/>
</dbReference>
<evidence type="ECO:0000256" key="1">
    <source>
        <dbReference type="ARBA" id="ARBA00004141"/>
    </source>
</evidence>
<feature type="transmembrane region" description="Helical" evidence="6">
    <location>
        <begin position="140"/>
        <end position="159"/>
    </location>
</feature>
<evidence type="ECO:0000256" key="2">
    <source>
        <dbReference type="ARBA" id="ARBA00008066"/>
    </source>
</evidence>
<proteinExistence type="inferred from homology"/>
<dbReference type="OrthoDB" id="40134at2759"/>
<sequence>MPHSRHWHDVHTPTSILSMPGRPHSVVSTMLTYGDRMLEKEIVTADVFGNEDEHEIKYKTLSWQLVSALMVAEIVSTGLLTLPNAMAIVGIVPSLILTIFLGIFALYTAKLLVDFKLNHPEVHNMGDAGYILFGPVGREIFAAGSIIFAIFGVGALILSGQQALSTLSNNGLCASVLLAIFAIATFLLALPRTFSRLSWLALASAVFITLCGILAMVGAGANPVSSRVIQATVPSNFYEAFLAITGPVFAYAGHFVFFVLISEMRRPQDAMKAAWVLQGFATTFFAVFSVVVYVYIGSTVASPALFSLPPIWAKISFAFGMVNFLITGALYTHFAAKLLFVRFFRHTRHIHSHTVLGWSIWVFLCFASVAVAFVLASAVPIFSYLTGITASLFASWYTYGVAGFFWLHDTFHLKGGMDAIKRRWLGTTLAVLTVLAGAFMCVAGTYVSIKLIADAYSEGLVGKPFTC</sequence>
<feature type="transmembrane region" description="Helical" evidence="6">
    <location>
        <begin position="86"/>
        <end position="107"/>
    </location>
</feature>
<feature type="transmembrane region" description="Helical" evidence="6">
    <location>
        <begin position="381"/>
        <end position="407"/>
    </location>
</feature>
<dbReference type="EMBL" id="KZ857425">
    <property type="protein sequence ID" value="RDX46630.1"/>
    <property type="molecule type" value="Genomic_DNA"/>
</dbReference>
<protein>
    <submittedName>
        <fullName evidence="8">Amino acid transporter</fullName>
    </submittedName>
</protein>
<feature type="domain" description="Amino acid transporter transmembrane" evidence="7">
    <location>
        <begin position="60"/>
        <end position="449"/>
    </location>
</feature>
<keyword evidence="3 6" id="KW-0812">Transmembrane</keyword>
<feature type="transmembrane region" description="Helical" evidence="6">
    <location>
        <begin position="273"/>
        <end position="296"/>
    </location>
</feature>
<dbReference type="Pfam" id="PF01490">
    <property type="entry name" value="Aa_trans"/>
    <property type="match status" value="1"/>
</dbReference>
<dbReference type="PANTHER" id="PTHR22950">
    <property type="entry name" value="AMINO ACID TRANSPORTER"/>
    <property type="match status" value="1"/>
</dbReference>
<feature type="transmembrane region" description="Helical" evidence="6">
    <location>
        <begin position="171"/>
        <end position="190"/>
    </location>
</feature>